<comment type="caution">
    <text evidence="5">The sequence shown here is derived from an EMBL/GenBank/DDBJ whole genome shotgun (WGS) entry which is preliminary data.</text>
</comment>
<dbReference type="Pfam" id="PF18741">
    <property type="entry name" value="MTES_1575"/>
    <property type="match status" value="1"/>
</dbReference>
<dbReference type="CDD" id="cd18808">
    <property type="entry name" value="SF1_C_Upf1"/>
    <property type="match status" value="1"/>
</dbReference>
<dbReference type="InterPro" id="IPR041677">
    <property type="entry name" value="DNA2/NAM7_AAA_11"/>
</dbReference>
<reference evidence="6" key="1">
    <citation type="journal article" date="2019" name="Int. J. Syst. Evol. Microbiol.">
        <title>The Global Catalogue of Microorganisms (GCM) 10K type strain sequencing project: providing services to taxonomists for standard genome sequencing and annotation.</title>
        <authorList>
            <consortium name="The Broad Institute Genomics Platform"/>
            <consortium name="The Broad Institute Genome Sequencing Center for Infectious Disease"/>
            <person name="Wu L."/>
            <person name="Ma J."/>
        </authorList>
    </citation>
    <scope>NUCLEOTIDE SEQUENCE [LARGE SCALE GENOMIC DNA]</scope>
    <source>
        <strain evidence="6">CCUG 54518</strain>
    </source>
</reference>
<feature type="domain" description="DNA2/NAM7 helicase helicase" evidence="2">
    <location>
        <begin position="343"/>
        <end position="421"/>
    </location>
</feature>
<evidence type="ECO:0000259" key="3">
    <source>
        <dbReference type="Pfam" id="PF13087"/>
    </source>
</evidence>
<dbReference type="EMBL" id="JBHTBX010000001">
    <property type="protein sequence ID" value="MFC7433144.1"/>
    <property type="molecule type" value="Genomic_DNA"/>
</dbReference>
<gene>
    <name evidence="5" type="ORF">ACFQNJ_01315</name>
</gene>
<dbReference type="Pfam" id="PF01272">
    <property type="entry name" value="GreA_GreB"/>
    <property type="match status" value="1"/>
</dbReference>
<evidence type="ECO:0000313" key="6">
    <source>
        <dbReference type="Proteomes" id="UP001596495"/>
    </source>
</evidence>
<dbReference type="InterPro" id="IPR036953">
    <property type="entry name" value="GreA/GreB_C_sf"/>
</dbReference>
<evidence type="ECO:0000259" key="1">
    <source>
        <dbReference type="Pfam" id="PF01272"/>
    </source>
</evidence>
<feature type="domain" description="DNA2/NAM7 helicase helicase" evidence="2">
    <location>
        <begin position="1291"/>
        <end position="1331"/>
    </location>
</feature>
<dbReference type="InterPro" id="IPR045055">
    <property type="entry name" value="DNA2/NAM7-like"/>
</dbReference>
<dbReference type="Pfam" id="PF13195">
    <property type="entry name" value="DUF4011"/>
    <property type="match status" value="1"/>
</dbReference>
<sequence>MSGILETEKSVEQIEPSGLFSGKVPIEVALNELRLRLLDMTGRNRLVNFKHSPGKSLQFVHSTIDGAFKRLVDQGNRVAITPLPDPERSEWVHKNGRLARPEPKEWANRLGISTSYLLTEPKAGTERLAHPISATDLRTLYFPEDLGKHCRKLEREAKLAIEETGANMLYLVAGFLEYPEKPASEKLYQAPLLCVPVVMSKVDEGQYSNFYLSYTGEELSDNLSLREKLRRDFGFNLPEFDPEGDESAEAYLKRVAKAVERQPGWSVKPMLSLTLLSFTNMLLVRDLDPSKWQQEGLFNSLLEHPLVKQVFEGKPSNGDTQYASEYPIDEHPKGDLPLIFDADSSQHSALIDVIEGHSRVIEGPPGTGKSQTITNLIAAAIQAGKKVLFVAEKLAALEVVKSRLNQAGLSPFILELHSNKTNKKRVLEDIAARLSMRVAQANELPDLLARHEEKRKELKAYADLINTKVGNELDLTLHQVMWRAERHRLQAGPSAEAVQELDYFAAPRTSQIQFADICDRLRQLATQLGLIGSYGPESPLWGFFPKELSPEQDLAVQRVLREYASRFKTFSEAIKAASDLLGGGQLNMSAKGAENLLTVLDNIAPARAEEVDFGSLPRLFPGDDPTGHRSLATLQSIQTQLSQIADLNKQITLCLFKAQPVDVNTLESAKQRVEEARIFGLEEALWPSLEHTHKRFSEAARAAEDALRKLRQAASAAGIPLTEQVSEIAALKIAAEVANDAPLEALNFRHAGLDLPTAVSKLKYAISKSELLETTRSRADSLMYLDAMPSESELSEAIRTFREGDAWYRIFQSRWRKAKRLHKILSRNKGGRTGADCLKDLELLVQLQTIKSELQGDHSLKEVSGSWFEVEKTPFGGLLQVAEWLARSRVSLEAANVRPVVFDPLTAKRSVLESLRTGAPEIFQCVSLLDRLHSSASETLKNAQPRVLKSADSPAWTLRIETWEHAAKVALAGYSFAKENLRSGISLKQGLRALEASQTVPKLEAELEANEGAKSLIGSCFRGSQTDLEPLLAAHTYGSLVKKAGLPKVIEKVLISEQCVENYAFLKQYTECIDQGWQDSIDFGTAMASFAKFEPALWVDPTNKASSVYAAELADKTQKAADSLGGLLGWVQYVAAREQALMLGLDGFVQQLERGAVSPDKLVHAFTYRFYAAIAKNVFDRVPALKQFSGARHTSVRREFAELDKKIIELRGLQVARACRERSRPPAGQHGVRVDDKTEMKLLEHLIPQQRPRVPVRQMMRRAGKAIQELKPCFMMGPQAVAQFLEPGRFHFDIVVMDEASQLKPEQAIGAIARGSQLVVVGDPKQLPPTSFFSRMSVVDSEGESEGMGQLATSDAESILDVCISHFQPVRTLRWHYRSRHESLIAFSNHHFYRGNLVVFPSPFPKGKALGLSYHYVKEGVYENQMNHAEARRIVDAAVDHILNRAEDSLGIVTLNVKQRDLVAELLEERLRNVPQAARFKETWEAEGMGLFVKNLENVQGDERDCILISTTFGKAKDTEVVRQNFGPISREGGWRRLNVLFTRARKAVAVYSSMRPEDIVSDSRTPEGSRALRNYLEFARDGVLPVDKHTGLPPDSDFEIAVMDVLRSKGYEVTPQLGVAGFRIDLAVRHPRYLSGYLAAVECDGASYHSGVSVRDRDRIRQEILESLGWRDKIWRIWSTDWFRNPLAETHRMLQFLKELEAKSLDESVTEDTSVLSAHEAVSKPAGATETVAPSPNQTELLFKEAGSDTLVFDEDEEDLEIEIGDLVTFAYEESPEQDVRVRVTARQTDLGTGLVAHNTPLGEVLMGATVGETVVLRVPGRAPQTFVIKAIKREGAT</sequence>
<dbReference type="InterPro" id="IPR025103">
    <property type="entry name" value="DUF4011"/>
</dbReference>
<evidence type="ECO:0000259" key="2">
    <source>
        <dbReference type="Pfam" id="PF13086"/>
    </source>
</evidence>
<name>A0ABW2R6T7_9BURK</name>
<dbReference type="Pfam" id="PF13087">
    <property type="entry name" value="AAA_12"/>
    <property type="match status" value="1"/>
</dbReference>
<feature type="domain" description="Restriction endonuclease type II-like" evidence="4">
    <location>
        <begin position="1599"/>
        <end position="1698"/>
    </location>
</feature>
<dbReference type="InterPro" id="IPR011335">
    <property type="entry name" value="Restrct_endonuc-II-like"/>
</dbReference>
<dbReference type="RefSeq" id="WP_382253235.1">
    <property type="nucleotide sequence ID" value="NZ_JBHTBX010000001.1"/>
</dbReference>
<keyword evidence="6" id="KW-1185">Reference proteome</keyword>
<evidence type="ECO:0000313" key="5">
    <source>
        <dbReference type="EMBL" id="MFC7433144.1"/>
    </source>
</evidence>
<dbReference type="PANTHER" id="PTHR10887">
    <property type="entry name" value="DNA2/NAM7 HELICASE FAMILY"/>
    <property type="match status" value="1"/>
</dbReference>
<dbReference type="Pfam" id="PF13086">
    <property type="entry name" value="AAA_11"/>
    <property type="match status" value="2"/>
</dbReference>
<dbReference type="InterPro" id="IPR027417">
    <property type="entry name" value="P-loop_NTPase"/>
</dbReference>
<evidence type="ECO:0000259" key="4">
    <source>
        <dbReference type="Pfam" id="PF18741"/>
    </source>
</evidence>
<protein>
    <submittedName>
        <fullName evidence="5">DUF4011 domain-containing protein</fullName>
    </submittedName>
</protein>
<dbReference type="Gene3D" id="3.40.960.10">
    <property type="entry name" value="VSR Endonuclease"/>
    <property type="match status" value="1"/>
</dbReference>
<feature type="domain" description="DNA2/NAM7 helicase-like C-terminal" evidence="3">
    <location>
        <begin position="1358"/>
        <end position="1553"/>
    </location>
</feature>
<dbReference type="Proteomes" id="UP001596495">
    <property type="component" value="Unassembled WGS sequence"/>
</dbReference>
<dbReference type="Gene3D" id="3.10.50.30">
    <property type="entry name" value="Transcription elongation factor, GreA/GreB, C-terminal domain"/>
    <property type="match status" value="1"/>
</dbReference>
<organism evidence="5 6">
    <name type="scientific">Hydrogenophaga bisanensis</name>
    <dbReference type="NCBI Taxonomy" id="439611"/>
    <lineage>
        <taxon>Bacteria</taxon>
        <taxon>Pseudomonadati</taxon>
        <taxon>Pseudomonadota</taxon>
        <taxon>Betaproteobacteria</taxon>
        <taxon>Burkholderiales</taxon>
        <taxon>Comamonadaceae</taxon>
        <taxon>Hydrogenophaga</taxon>
    </lineage>
</organism>
<proteinExistence type="predicted"/>
<dbReference type="InterPro" id="IPR047187">
    <property type="entry name" value="SF1_C_Upf1"/>
</dbReference>
<accession>A0ABW2R6T7</accession>
<dbReference type="SUPFAM" id="SSF52540">
    <property type="entry name" value="P-loop containing nucleoside triphosphate hydrolases"/>
    <property type="match status" value="2"/>
</dbReference>
<dbReference type="InterPro" id="IPR049468">
    <property type="entry name" value="Restrct_endonuc-II-like_dom"/>
</dbReference>
<dbReference type="SUPFAM" id="SSF54534">
    <property type="entry name" value="FKBP-like"/>
    <property type="match status" value="1"/>
</dbReference>
<dbReference type="SUPFAM" id="SSF52980">
    <property type="entry name" value="Restriction endonuclease-like"/>
    <property type="match status" value="1"/>
</dbReference>
<feature type="domain" description="Transcription elongation factor GreA/GreB C-terminal" evidence="1">
    <location>
        <begin position="1762"/>
        <end position="1834"/>
    </location>
</feature>
<dbReference type="Gene3D" id="3.40.50.300">
    <property type="entry name" value="P-loop containing nucleotide triphosphate hydrolases"/>
    <property type="match status" value="3"/>
</dbReference>
<dbReference type="InterPro" id="IPR001437">
    <property type="entry name" value="Tscrpt_elong_fac_GreA/B_C"/>
</dbReference>
<dbReference type="InterPro" id="IPR041679">
    <property type="entry name" value="DNA2/NAM7-like_C"/>
</dbReference>